<dbReference type="EC" id="7.1.1.-" evidence="3"/>
<dbReference type="PANTHER" id="PTHR10884">
    <property type="entry name" value="NADH DEHYDROGENASE UBIQUINONE IRON-SULFUR PROTEIN 3"/>
    <property type="match status" value="1"/>
</dbReference>
<protein>
    <recommendedName>
        <fullName evidence="3">NADH-quinone oxidoreductase subunit C</fullName>
        <ecNumber evidence="3">7.1.1.-</ecNumber>
    </recommendedName>
    <alternativeName>
        <fullName evidence="3">NADH dehydrogenase I subunit C</fullName>
    </alternativeName>
    <alternativeName>
        <fullName evidence="3">NDH-1 subunit C</fullName>
    </alternativeName>
</protein>
<keyword evidence="3 4" id="KW-1278">Translocase</keyword>
<reference evidence="7 8" key="1">
    <citation type="submission" date="2019-01" db="EMBL/GenBank/DDBJ databases">
        <title>Insights into ecological role of a new deltaproteobacterial order Candidatus Sinidesulfobacterales (Sva0485) by metagenomics and metatranscriptomics.</title>
        <authorList>
            <person name="Tan S."/>
            <person name="Liu J."/>
            <person name="Fang Y."/>
            <person name="Hedlund B."/>
            <person name="Lian Z.-H."/>
            <person name="Huang L.-Y."/>
            <person name="Li J.-T."/>
            <person name="Huang L.-N."/>
            <person name="Li W.-J."/>
            <person name="Jiang H.-C."/>
            <person name="Dong H.-L."/>
            <person name="Shu W.-S."/>
        </authorList>
    </citation>
    <scope>NUCLEOTIDE SEQUENCE [LARGE SCALE GENOMIC DNA]</scope>
    <source>
        <strain evidence="7">AP4</strain>
    </source>
</reference>
<evidence type="ECO:0000256" key="5">
    <source>
        <dbReference type="RuleBase" id="RU003582"/>
    </source>
</evidence>
<dbReference type="NCBIfam" id="TIGR01961">
    <property type="entry name" value="NuoC_fam"/>
    <property type="match status" value="1"/>
</dbReference>
<gene>
    <name evidence="3" type="primary">nuoC</name>
    <name evidence="7" type="ORF">EVJ48_04175</name>
</gene>
<dbReference type="GO" id="GO:0008137">
    <property type="term" value="F:NADH dehydrogenase (ubiquinone) activity"/>
    <property type="evidence" value="ECO:0007669"/>
    <property type="project" value="InterPro"/>
</dbReference>
<dbReference type="Proteomes" id="UP000322454">
    <property type="component" value="Unassembled WGS sequence"/>
</dbReference>
<keyword evidence="3" id="KW-0472">Membrane</keyword>
<evidence type="ECO:0000256" key="2">
    <source>
        <dbReference type="ARBA" id="ARBA00022448"/>
    </source>
</evidence>
<organism evidence="7 8">
    <name type="scientific">Candidatus Acidulodesulfobacterium acidiphilum</name>
    <dbReference type="NCBI Taxonomy" id="2597224"/>
    <lineage>
        <taxon>Bacteria</taxon>
        <taxon>Deltaproteobacteria</taxon>
        <taxon>Candidatus Acidulodesulfobacterales</taxon>
        <taxon>Candidatus Acidulodesulfobacterium</taxon>
    </lineage>
</organism>
<dbReference type="HAMAP" id="MF_01357">
    <property type="entry name" value="NDH1_NuoC"/>
    <property type="match status" value="1"/>
</dbReference>
<feature type="domain" description="NADH:ubiquinone oxidoreductase 30kDa subunit" evidence="6">
    <location>
        <begin position="35"/>
        <end position="157"/>
    </location>
</feature>
<dbReference type="InterPro" id="IPR001268">
    <property type="entry name" value="NADH_UbQ_OxRdtase_30kDa_su"/>
</dbReference>
<comment type="caution">
    <text evidence="7">The sequence shown here is derived from an EMBL/GenBank/DDBJ whole genome shotgun (WGS) entry which is preliminary data.</text>
</comment>
<evidence type="ECO:0000313" key="7">
    <source>
        <dbReference type="EMBL" id="RZV39544.1"/>
    </source>
</evidence>
<comment type="similarity">
    <text evidence="1 3 4">Belongs to the complex I 30 kDa subunit family.</text>
</comment>
<sequence>MKDYDMDIMFALTVIKEAMPKSIIASDIVNGDTHIRIKREDLLQFALFLKNDARLEFDMLSDLFAVDYPKRAERIEVIYNFYSIKNNFRVFVKIWSKIDEPEYPSLTSVYNSADWFEREVYDMFGLKFKDHPDLKRILNPDDWVGHPLLKDYPLRQRPEPKDIEMDAPGYVDLEQIK</sequence>
<name>A0A520XEB3_9DELT</name>
<dbReference type="InterPro" id="IPR020396">
    <property type="entry name" value="NADH_UbQ_OxRdtase_CS"/>
</dbReference>
<evidence type="ECO:0000256" key="4">
    <source>
        <dbReference type="RuleBase" id="RU003456"/>
    </source>
</evidence>
<keyword evidence="3" id="KW-1003">Cell membrane</keyword>
<evidence type="ECO:0000259" key="6">
    <source>
        <dbReference type="Pfam" id="PF00329"/>
    </source>
</evidence>
<comment type="function">
    <text evidence="3">NDH-1 shuttles electrons from NADH, via FMN and iron-sulfur (Fe-S) centers, to quinones in the respiratory chain. The immediate electron acceptor for the enzyme in this species is believed to be ubiquinone. Couples the redox reaction to proton translocation (for every two electrons transferred, four hydrogen ions are translocated across the cytoplasmic membrane), and thus conserves the redox energy in a proton gradient.</text>
</comment>
<dbReference type="Gene3D" id="3.30.460.80">
    <property type="entry name" value="NADH:ubiquinone oxidoreductase, 30kDa subunit"/>
    <property type="match status" value="1"/>
</dbReference>
<dbReference type="Pfam" id="PF00329">
    <property type="entry name" value="Complex1_30kDa"/>
    <property type="match status" value="1"/>
</dbReference>
<keyword evidence="3 4" id="KW-0520">NAD</keyword>
<dbReference type="EMBL" id="SHMQ01000009">
    <property type="protein sequence ID" value="RZV39544.1"/>
    <property type="molecule type" value="Genomic_DNA"/>
</dbReference>
<proteinExistence type="inferred from homology"/>
<dbReference type="SUPFAM" id="SSF143243">
    <property type="entry name" value="Nqo5-like"/>
    <property type="match status" value="1"/>
</dbReference>
<accession>A0A520XEB3</accession>
<evidence type="ECO:0000256" key="3">
    <source>
        <dbReference type="HAMAP-Rule" id="MF_01357"/>
    </source>
</evidence>
<dbReference type="AlphaFoldDB" id="A0A520XEB3"/>
<dbReference type="InterPro" id="IPR010218">
    <property type="entry name" value="NADH_DH_suC"/>
</dbReference>
<dbReference type="GO" id="GO:0050136">
    <property type="term" value="F:NADH dehydrogenase (quinone) (non-electrogenic) activity"/>
    <property type="evidence" value="ECO:0007669"/>
    <property type="project" value="UniProtKB-UniRule"/>
</dbReference>
<dbReference type="InterPro" id="IPR037232">
    <property type="entry name" value="NADH_quin_OxRdtase_su_C/D-like"/>
</dbReference>
<keyword evidence="3 5" id="KW-0874">Quinone</keyword>
<dbReference type="PROSITE" id="PS00542">
    <property type="entry name" value="COMPLEX1_30K"/>
    <property type="match status" value="1"/>
</dbReference>
<dbReference type="GO" id="GO:0005886">
    <property type="term" value="C:plasma membrane"/>
    <property type="evidence" value="ECO:0007669"/>
    <property type="project" value="UniProtKB-SubCell"/>
</dbReference>
<evidence type="ECO:0000313" key="8">
    <source>
        <dbReference type="Proteomes" id="UP000322454"/>
    </source>
</evidence>
<comment type="subcellular location">
    <subcellularLocation>
        <location evidence="3">Cell membrane</location>
        <topology evidence="3">Peripheral membrane protein</topology>
        <orientation evidence="3">Cytoplasmic side</orientation>
    </subcellularLocation>
</comment>
<dbReference type="GO" id="GO:0048038">
    <property type="term" value="F:quinone binding"/>
    <property type="evidence" value="ECO:0007669"/>
    <property type="project" value="UniProtKB-KW"/>
</dbReference>
<comment type="subunit">
    <text evidence="3">NDH-1 is composed of 14 different subunits. Subunits NuoB, C, D, E, F, and G constitute the peripheral sector of the complex.</text>
</comment>
<evidence type="ECO:0000256" key="1">
    <source>
        <dbReference type="ARBA" id="ARBA00007569"/>
    </source>
</evidence>
<keyword evidence="3" id="KW-0830">Ubiquinone</keyword>
<comment type="catalytic activity">
    <reaction evidence="3 5">
        <text>a quinone + NADH + 5 H(+)(in) = a quinol + NAD(+) + 4 H(+)(out)</text>
        <dbReference type="Rhea" id="RHEA:57888"/>
        <dbReference type="ChEBI" id="CHEBI:15378"/>
        <dbReference type="ChEBI" id="CHEBI:24646"/>
        <dbReference type="ChEBI" id="CHEBI:57540"/>
        <dbReference type="ChEBI" id="CHEBI:57945"/>
        <dbReference type="ChEBI" id="CHEBI:132124"/>
    </reaction>
</comment>
<keyword evidence="2 3" id="KW-0813">Transport</keyword>
<dbReference type="PANTHER" id="PTHR10884:SF14">
    <property type="entry name" value="NADH DEHYDROGENASE [UBIQUINONE] IRON-SULFUR PROTEIN 3, MITOCHONDRIAL"/>
    <property type="match status" value="1"/>
</dbReference>